<reference evidence="5" key="2">
    <citation type="submission" date="2018-05" db="EMBL/GenBank/DDBJ databases">
        <authorList>
            <person name="Ferrari B."/>
        </authorList>
    </citation>
    <scope>NUCLEOTIDE SEQUENCE</scope>
    <source>
        <strain evidence="5">RRmetagenome_bin12</strain>
    </source>
</reference>
<evidence type="ECO:0000313" key="5">
    <source>
        <dbReference type="EMBL" id="PZR82204.1"/>
    </source>
</evidence>
<dbReference type="PANTHER" id="PTHR13774">
    <property type="entry name" value="PHENAZINE BIOSYNTHESIS PROTEIN"/>
    <property type="match status" value="1"/>
</dbReference>
<gene>
    <name evidence="5" type="ORF">DLM65_04320</name>
    <name evidence="4" type="ORF">JF886_13400</name>
</gene>
<evidence type="ECO:0000313" key="4">
    <source>
        <dbReference type="EMBL" id="MBJ7595825.1"/>
    </source>
</evidence>
<dbReference type="EMBL" id="JAEKNS010000134">
    <property type="protein sequence ID" value="MBJ7595825.1"/>
    <property type="molecule type" value="Genomic_DNA"/>
</dbReference>
<dbReference type="Gene3D" id="3.10.310.10">
    <property type="entry name" value="Diaminopimelate Epimerase, Chain A, domain 1"/>
    <property type="match status" value="2"/>
</dbReference>
<name>A0A2W6AFG8_9BACT</name>
<evidence type="ECO:0000313" key="7">
    <source>
        <dbReference type="Proteomes" id="UP000606991"/>
    </source>
</evidence>
<feature type="active site" evidence="3">
    <location>
        <position position="48"/>
    </location>
</feature>
<keyword evidence="2 4" id="KW-0413">Isomerase</keyword>
<accession>A0A934JZJ7</accession>
<dbReference type="SUPFAM" id="SSF54506">
    <property type="entry name" value="Diaminopimelate epimerase-like"/>
    <property type="match status" value="1"/>
</dbReference>
<dbReference type="Proteomes" id="UP000248724">
    <property type="component" value="Unassembled WGS sequence"/>
</dbReference>
<dbReference type="AlphaFoldDB" id="A0A2W6AFG8"/>
<organism evidence="5 6">
    <name type="scientific">Candidatus Aeolococcus gillhamiae</name>
    <dbReference type="NCBI Taxonomy" id="3127015"/>
    <lineage>
        <taxon>Bacteria</taxon>
        <taxon>Bacillati</taxon>
        <taxon>Candidatus Dormiibacterota</taxon>
        <taxon>Candidatus Dormibacteria</taxon>
        <taxon>Candidatus Aeolococcales</taxon>
        <taxon>Candidatus Aeolococcaceae</taxon>
        <taxon>Candidatus Aeolococcus</taxon>
    </lineage>
</organism>
<dbReference type="Proteomes" id="UP000606991">
    <property type="component" value="Unassembled WGS sequence"/>
</dbReference>
<evidence type="ECO:0000313" key="6">
    <source>
        <dbReference type="Proteomes" id="UP000248724"/>
    </source>
</evidence>
<evidence type="ECO:0000256" key="1">
    <source>
        <dbReference type="ARBA" id="ARBA00008270"/>
    </source>
</evidence>
<dbReference type="GO" id="GO:0016853">
    <property type="term" value="F:isomerase activity"/>
    <property type="evidence" value="ECO:0007669"/>
    <property type="project" value="UniProtKB-KW"/>
</dbReference>
<reference evidence="5 6" key="1">
    <citation type="journal article" date="2017" name="Nature">
        <title>Atmospheric trace gases support primary production in Antarctic desert surface soil.</title>
        <authorList>
            <person name="Ji M."/>
            <person name="Greening C."/>
            <person name="Vanwonterghem I."/>
            <person name="Carere C.R."/>
            <person name="Bay S.K."/>
            <person name="Steen J.A."/>
            <person name="Montgomery K."/>
            <person name="Lines T."/>
            <person name="Beardall J."/>
            <person name="van Dorst J."/>
            <person name="Snape I."/>
            <person name="Stott M.B."/>
            <person name="Hugenholtz P."/>
            <person name="Ferrari B.C."/>
        </authorList>
    </citation>
    <scope>NUCLEOTIDE SEQUENCE [LARGE SCALE GENOMIC DNA]</scope>
    <source>
        <strain evidence="5">RRmetagenome_bin12</strain>
    </source>
</reference>
<reference evidence="4 7" key="3">
    <citation type="submission" date="2020-10" db="EMBL/GenBank/DDBJ databases">
        <title>Ca. Dormibacterota MAGs.</title>
        <authorList>
            <person name="Montgomery K."/>
        </authorList>
    </citation>
    <scope>NUCLEOTIDE SEQUENCE [LARGE SCALE GENOMIC DNA]</scope>
    <source>
        <strain evidence="4">SC8812_S17_18</strain>
    </source>
</reference>
<dbReference type="Pfam" id="PF02567">
    <property type="entry name" value="PhzC-PhzF"/>
    <property type="match status" value="1"/>
</dbReference>
<dbReference type="RefSeq" id="WP_337313293.1">
    <property type="nucleotide sequence ID" value="NZ_JAEKNS010000134.1"/>
</dbReference>
<proteinExistence type="inferred from homology"/>
<sequence>MDNGVEVLRYTAFSDDPSGGNPAGVVLDANGLDDATLLRIAHDVGYSETAFLWPLPRPGDYTIRYFSPVAEVPFCGHATIASAVALADQGAGGELRFQTPAGEVAVRVHADGSRRTVATLTSVTPSVSETPAAIVAEALAALGWQEDDIDPQLPPRIAFAGAHHLVFGVRSRELLSRLSYDFERLRQLMTAEDWTTIQLVWREGPAIFHSRVPFPVGGVVEDPATGAAAAALGAYLRELGAVQPPATITIHQGDDMGRPSLIAVEIDPGSGGIRVAGTAVPIPA</sequence>
<accession>A0A2W6AFG8</accession>
<dbReference type="InterPro" id="IPR003719">
    <property type="entry name" value="Phenazine_PhzF-like"/>
</dbReference>
<dbReference type="EMBL" id="QHBU01000079">
    <property type="protein sequence ID" value="PZR82204.1"/>
    <property type="molecule type" value="Genomic_DNA"/>
</dbReference>
<evidence type="ECO:0000256" key="3">
    <source>
        <dbReference type="PIRSR" id="PIRSR016184-1"/>
    </source>
</evidence>
<dbReference type="NCBIfam" id="TIGR00654">
    <property type="entry name" value="PhzF_family"/>
    <property type="match status" value="1"/>
</dbReference>
<dbReference type="PIRSF" id="PIRSF016184">
    <property type="entry name" value="PhzC_PhzF"/>
    <property type="match status" value="1"/>
</dbReference>
<comment type="caution">
    <text evidence="5">The sequence shown here is derived from an EMBL/GenBank/DDBJ whole genome shotgun (WGS) entry which is preliminary data.</text>
</comment>
<comment type="similarity">
    <text evidence="1">Belongs to the PhzF family.</text>
</comment>
<protein>
    <submittedName>
        <fullName evidence="5">Phenazine biosynthesis protein PhzF</fullName>
    </submittedName>
    <submittedName>
        <fullName evidence="4">PhzF family phenazine biosynthesis isomerase</fullName>
    </submittedName>
</protein>
<dbReference type="GO" id="GO:0005737">
    <property type="term" value="C:cytoplasm"/>
    <property type="evidence" value="ECO:0007669"/>
    <property type="project" value="TreeGrafter"/>
</dbReference>
<evidence type="ECO:0000256" key="2">
    <source>
        <dbReference type="ARBA" id="ARBA00023235"/>
    </source>
</evidence>
<dbReference type="PANTHER" id="PTHR13774:SF39">
    <property type="entry name" value="BIOSYNTHESIS PROTEIN, PUTATIVE-RELATED"/>
    <property type="match status" value="1"/>
</dbReference>